<dbReference type="GeneID" id="31360119"/>
<dbReference type="Gene3D" id="3.30.470.20">
    <property type="entry name" value="ATP-grasp fold, B domain"/>
    <property type="match status" value="1"/>
</dbReference>
<sequence length="371" mass="42947">MTINSKNYFSNSHSGGRVKRIGFVTSTAFPNLDEDDHIMVKNAINQYECEYCIWDDNEVQWQSFDLLIIRSVWDYVHKFELFKRWMKKIELLGIQVLNDFNIIRWNWNKNYLKELEQAGVSIVPSLFVESTSIPKSLLQYAQEGIQLKKFNKNQYKFVLKPCVGASSYGTYQFTLDNWSDYQQEFSNLVKVSDMIIQPFVETIQSDGETSFIFFNKKFSHSIVKHPSKDDFRVQENYGGTYEKNKNLTQDEIDIAQSIMDYVGKKGKILYTRIDMLRYNNRLCLSECELFEPTLYFMNDDKIAKKFVSMIGENIAKPSDRLVSVSSISIDANVLVVGSPSEIVRGRAKSVSSPLIIGQDELMITKIRNVAI</sequence>
<proteinExistence type="predicted"/>
<dbReference type="STRING" id="670386.D3B841"/>
<dbReference type="Proteomes" id="UP000001396">
    <property type="component" value="Unassembled WGS sequence"/>
</dbReference>
<feature type="domain" description="Prokaryotic glutathione synthetase ATP-binding" evidence="1">
    <location>
        <begin position="133"/>
        <end position="276"/>
    </location>
</feature>
<organism evidence="2 3">
    <name type="scientific">Heterostelium pallidum (strain ATCC 26659 / Pp 5 / PN500)</name>
    <name type="common">Cellular slime mold</name>
    <name type="synonym">Polysphondylium pallidum</name>
    <dbReference type="NCBI Taxonomy" id="670386"/>
    <lineage>
        <taxon>Eukaryota</taxon>
        <taxon>Amoebozoa</taxon>
        <taxon>Evosea</taxon>
        <taxon>Eumycetozoa</taxon>
        <taxon>Dictyostelia</taxon>
        <taxon>Acytosteliales</taxon>
        <taxon>Acytosteliaceae</taxon>
        <taxon>Heterostelium</taxon>
    </lineage>
</organism>
<dbReference type="PANTHER" id="PTHR39217">
    <property type="match status" value="1"/>
</dbReference>
<accession>D3B841</accession>
<dbReference type="RefSeq" id="XP_020434326.1">
    <property type="nucleotide sequence ID" value="XM_020575531.1"/>
</dbReference>
<reference evidence="2 3" key="1">
    <citation type="journal article" date="2011" name="Genome Res.">
        <title>Phylogeny-wide analysis of social amoeba genomes highlights ancient origins for complex intercellular communication.</title>
        <authorList>
            <person name="Heidel A.J."/>
            <person name="Lawal H.M."/>
            <person name="Felder M."/>
            <person name="Schilde C."/>
            <person name="Helps N.R."/>
            <person name="Tunggal B."/>
            <person name="Rivero F."/>
            <person name="John U."/>
            <person name="Schleicher M."/>
            <person name="Eichinger L."/>
            <person name="Platzer M."/>
            <person name="Noegel A.A."/>
            <person name="Schaap P."/>
            <person name="Gloeckner G."/>
        </authorList>
    </citation>
    <scope>NUCLEOTIDE SEQUENCE [LARGE SCALE GENOMIC DNA]</scope>
    <source>
        <strain evidence="3">ATCC 26659 / Pp 5 / PN500</strain>
    </source>
</reference>
<dbReference type="InterPro" id="IPR004218">
    <property type="entry name" value="GSHS_ATP-bd"/>
</dbReference>
<dbReference type="GO" id="GO:0005524">
    <property type="term" value="F:ATP binding"/>
    <property type="evidence" value="ECO:0007669"/>
    <property type="project" value="InterPro"/>
</dbReference>
<dbReference type="InParanoid" id="D3B841"/>
<dbReference type="InterPro" id="IPR013815">
    <property type="entry name" value="ATP_grasp_subdomain_1"/>
</dbReference>
<gene>
    <name evidence="2" type="ORF">PPL_04632</name>
</gene>
<keyword evidence="3" id="KW-1185">Reference proteome</keyword>
<dbReference type="Pfam" id="PF02955">
    <property type="entry name" value="GSH-S_ATP"/>
    <property type="match status" value="1"/>
</dbReference>
<name>D3B841_HETP5</name>
<dbReference type="GO" id="GO:0004363">
    <property type="term" value="F:glutathione synthase activity"/>
    <property type="evidence" value="ECO:0007669"/>
    <property type="project" value="InterPro"/>
</dbReference>
<dbReference type="AlphaFoldDB" id="D3B841"/>
<dbReference type="InterPro" id="IPR053191">
    <property type="entry name" value="DcsG_Biosynth_Enzyme"/>
</dbReference>
<evidence type="ECO:0000313" key="2">
    <source>
        <dbReference type="EMBL" id="EFA82209.1"/>
    </source>
</evidence>
<evidence type="ECO:0000259" key="1">
    <source>
        <dbReference type="Pfam" id="PF02955"/>
    </source>
</evidence>
<dbReference type="OMA" id="TWDYSWR"/>
<dbReference type="SUPFAM" id="SSF56059">
    <property type="entry name" value="Glutathione synthetase ATP-binding domain-like"/>
    <property type="match status" value="1"/>
</dbReference>
<dbReference type="Gene3D" id="3.30.1490.20">
    <property type="entry name" value="ATP-grasp fold, A domain"/>
    <property type="match status" value="1"/>
</dbReference>
<protein>
    <recommendedName>
        <fullName evidence="1">Prokaryotic glutathione synthetase ATP-binding domain-containing protein</fullName>
    </recommendedName>
</protein>
<dbReference type="EMBL" id="ADBJ01000020">
    <property type="protein sequence ID" value="EFA82209.1"/>
    <property type="molecule type" value="Genomic_DNA"/>
</dbReference>
<dbReference type="PANTHER" id="PTHR39217:SF1">
    <property type="entry name" value="GLUTATHIONE SYNTHETASE"/>
    <property type="match status" value="1"/>
</dbReference>
<comment type="caution">
    <text evidence="2">The sequence shown here is derived from an EMBL/GenBank/DDBJ whole genome shotgun (WGS) entry which is preliminary data.</text>
</comment>
<evidence type="ECO:0000313" key="3">
    <source>
        <dbReference type="Proteomes" id="UP000001396"/>
    </source>
</evidence>